<accession>A0A4Y2DIN3</accession>
<dbReference type="InterPro" id="IPR041373">
    <property type="entry name" value="RT_RNaseH"/>
</dbReference>
<dbReference type="Pfam" id="PF17917">
    <property type="entry name" value="RT_RNaseH"/>
    <property type="match status" value="1"/>
</dbReference>
<name>A0A4Y2DIN3_ARAVE</name>
<protein>
    <recommendedName>
        <fullName evidence="1">RNA-directed DNA polymerase</fullName>
        <ecNumber evidence="1">2.7.7.49</ecNumber>
    </recommendedName>
</protein>
<evidence type="ECO:0000256" key="2">
    <source>
        <dbReference type="ARBA" id="ARBA00022679"/>
    </source>
</evidence>
<dbReference type="EMBL" id="BGPR01000363">
    <property type="protein sequence ID" value="GBM15714.1"/>
    <property type="molecule type" value="Genomic_DNA"/>
</dbReference>
<keyword evidence="6" id="KW-0378">Hydrolase</keyword>
<dbReference type="InterPro" id="IPR043128">
    <property type="entry name" value="Rev_trsase/Diguanyl_cyclase"/>
</dbReference>
<keyword evidence="12" id="KW-1185">Reference proteome</keyword>
<dbReference type="SUPFAM" id="SSF56672">
    <property type="entry name" value="DNA/RNA polymerases"/>
    <property type="match status" value="1"/>
</dbReference>
<dbReference type="InterPro" id="IPR000477">
    <property type="entry name" value="RT_dom"/>
</dbReference>
<dbReference type="GO" id="GO:0016787">
    <property type="term" value="F:hydrolase activity"/>
    <property type="evidence" value="ECO:0007669"/>
    <property type="project" value="UniProtKB-KW"/>
</dbReference>
<evidence type="ECO:0000256" key="4">
    <source>
        <dbReference type="ARBA" id="ARBA00022722"/>
    </source>
</evidence>
<evidence type="ECO:0000256" key="1">
    <source>
        <dbReference type="ARBA" id="ARBA00012493"/>
    </source>
</evidence>
<feature type="domain" description="Reverse transcriptase" evidence="8">
    <location>
        <begin position="137"/>
        <end position="187"/>
    </location>
</feature>
<dbReference type="Proteomes" id="UP000499080">
    <property type="component" value="Unassembled WGS sequence"/>
</dbReference>
<dbReference type="Pfam" id="PF00078">
    <property type="entry name" value="RVT_1"/>
    <property type="match status" value="1"/>
</dbReference>
<keyword evidence="5" id="KW-0255">Endonuclease</keyword>
<evidence type="ECO:0000259" key="9">
    <source>
        <dbReference type="Pfam" id="PF17917"/>
    </source>
</evidence>
<sequence>MLSDANSTRIRTYGVVHLNIDIGLRRIFPFAFVIANVSHLKLEGNFALHIEIRGQPAHSKVRRLSPEKLKVLKTEFDNLLRAGIIVTSKSQWSSPVHFVPKKDGTWRICVDYCRLNAVTLPDRYPIPHIHDFIHFLHDDILVASPDEDSHKRDIERLFQCLSKDGIVINPDKCVYGQTQLSCLGFHISAASLKPLPEKVETILNYPLPDTVDKLRRFLAIVNFYHQFIKNASAVKAPLFDLVKSKKRKDKSRIEWNESTLQTFENSIRHFRHILEGHDFTVFTDHKPLVYLFHKSGDKHSPRQQRHSEYISQFTTTIRYVVGDANVVADALSRISEISVPGVDFRQMALAQITDEELQTLLKSNTGLKLQLLNIDNECSLYCDSSNIRIRPYVPQEFRKRVFDAIHSLSHPGTKTTFRLLRYRYVWKNIARDTTAWCRACLDCQKSKVF</sequence>
<evidence type="ECO:0000313" key="12">
    <source>
        <dbReference type="Proteomes" id="UP000499080"/>
    </source>
</evidence>
<dbReference type="CDD" id="cd01647">
    <property type="entry name" value="RT_LTR"/>
    <property type="match status" value="1"/>
</dbReference>
<keyword evidence="4" id="KW-0540">Nuclease</keyword>
<dbReference type="Gene3D" id="3.10.10.10">
    <property type="entry name" value="HIV Type 1 Reverse Transcriptase, subunit A, domain 1"/>
    <property type="match status" value="1"/>
</dbReference>
<proteinExistence type="predicted"/>
<dbReference type="EC" id="2.7.7.49" evidence="1"/>
<evidence type="ECO:0000313" key="11">
    <source>
        <dbReference type="EMBL" id="GBM15714.1"/>
    </source>
</evidence>
<dbReference type="InterPro" id="IPR041588">
    <property type="entry name" value="Integrase_H2C2"/>
</dbReference>
<gene>
    <name evidence="11" type="ORF">AVEN_262886_1</name>
</gene>
<dbReference type="InterPro" id="IPR050951">
    <property type="entry name" value="Retrovirus_Pol_polyprotein"/>
</dbReference>
<dbReference type="GO" id="GO:0004519">
    <property type="term" value="F:endonuclease activity"/>
    <property type="evidence" value="ECO:0007669"/>
    <property type="project" value="UniProtKB-KW"/>
</dbReference>
<evidence type="ECO:0000256" key="6">
    <source>
        <dbReference type="ARBA" id="ARBA00022801"/>
    </source>
</evidence>
<evidence type="ECO:0000256" key="5">
    <source>
        <dbReference type="ARBA" id="ARBA00022759"/>
    </source>
</evidence>
<feature type="domain" description="Reverse transcriptase RNase H-like" evidence="9">
    <location>
        <begin position="251"/>
        <end position="313"/>
    </location>
</feature>
<keyword evidence="3" id="KW-0548">Nucleotidyltransferase</keyword>
<feature type="domain" description="Integrase zinc-binding" evidence="10">
    <location>
        <begin position="393"/>
        <end position="447"/>
    </location>
</feature>
<organism evidence="11 12">
    <name type="scientific">Araneus ventricosus</name>
    <name type="common">Orbweaver spider</name>
    <name type="synonym">Epeira ventricosa</name>
    <dbReference type="NCBI Taxonomy" id="182803"/>
    <lineage>
        <taxon>Eukaryota</taxon>
        <taxon>Metazoa</taxon>
        <taxon>Ecdysozoa</taxon>
        <taxon>Arthropoda</taxon>
        <taxon>Chelicerata</taxon>
        <taxon>Arachnida</taxon>
        <taxon>Araneae</taxon>
        <taxon>Araneomorphae</taxon>
        <taxon>Entelegynae</taxon>
        <taxon>Araneoidea</taxon>
        <taxon>Araneidae</taxon>
        <taxon>Araneus</taxon>
    </lineage>
</organism>
<dbReference type="PANTHER" id="PTHR37984:SF5">
    <property type="entry name" value="PROTEIN NYNRIN-LIKE"/>
    <property type="match status" value="1"/>
</dbReference>
<dbReference type="Gene3D" id="1.10.340.70">
    <property type="match status" value="1"/>
</dbReference>
<evidence type="ECO:0000259" key="8">
    <source>
        <dbReference type="Pfam" id="PF00078"/>
    </source>
</evidence>
<dbReference type="Gene3D" id="3.30.70.270">
    <property type="match status" value="3"/>
</dbReference>
<dbReference type="OrthoDB" id="6463207at2759"/>
<evidence type="ECO:0000259" key="10">
    <source>
        <dbReference type="Pfam" id="PF17921"/>
    </source>
</evidence>
<dbReference type="Pfam" id="PF17921">
    <property type="entry name" value="Integrase_H2C2"/>
    <property type="match status" value="1"/>
</dbReference>
<dbReference type="PANTHER" id="PTHR37984">
    <property type="entry name" value="PROTEIN CBG26694"/>
    <property type="match status" value="1"/>
</dbReference>
<reference evidence="11 12" key="1">
    <citation type="journal article" date="2019" name="Sci. Rep.">
        <title>Orb-weaving spider Araneus ventricosus genome elucidates the spidroin gene catalogue.</title>
        <authorList>
            <person name="Kono N."/>
            <person name="Nakamura H."/>
            <person name="Ohtoshi R."/>
            <person name="Moran D.A.P."/>
            <person name="Shinohara A."/>
            <person name="Yoshida Y."/>
            <person name="Fujiwara M."/>
            <person name="Mori M."/>
            <person name="Tomita M."/>
            <person name="Arakawa K."/>
        </authorList>
    </citation>
    <scope>NUCLEOTIDE SEQUENCE [LARGE SCALE GENOMIC DNA]</scope>
</reference>
<dbReference type="GO" id="GO:0003964">
    <property type="term" value="F:RNA-directed DNA polymerase activity"/>
    <property type="evidence" value="ECO:0007669"/>
    <property type="project" value="UniProtKB-KW"/>
</dbReference>
<keyword evidence="2" id="KW-0808">Transferase</keyword>
<comment type="caution">
    <text evidence="11">The sequence shown here is derived from an EMBL/GenBank/DDBJ whole genome shotgun (WGS) entry which is preliminary data.</text>
</comment>
<dbReference type="InterPro" id="IPR043502">
    <property type="entry name" value="DNA/RNA_pol_sf"/>
</dbReference>
<evidence type="ECO:0000256" key="3">
    <source>
        <dbReference type="ARBA" id="ARBA00022695"/>
    </source>
</evidence>
<keyword evidence="7" id="KW-0695">RNA-directed DNA polymerase</keyword>
<dbReference type="AlphaFoldDB" id="A0A4Y2DIN3"/>
<evidence type="ECO:0000256" key="7">
    <source>
        <dbReference type="ARBA" id="ARBA00022918"/>
    </source>
</evidence>